<dbReference type="PANTHER" id="PTHR12550">
    <property type="entry name" value="HEPATOMA-DERIVED GROWTH FACTOR-RELATED"/>
    <property type="match status" value="1"/>
</dbReference>
<dbReference type="PANTHER" id="PTHR12550:SF70">
    <property type="entry name" value="JIL-1 ANCHORING AND STABILIZING PROTEIN, ISOFORM A"/>
    <property type="match status" value="1"/>
</dbReference>
<feature type="region of interest" description="Disordered" evidence="2">
    <location>
        <begin position="1101"/>
        <end position="1135"/>
    </location>
</feature>
<dbReference type="InterPro" id="IPR000313">
    <property type="entry name" value="PWWP_dom"/>
</dbReference>
<feature type="compositionally biased region" description="Basic residues" evidence="2">
    <location>
        <begin position="270"/>
        <end position="279"/>
    </location>
</feature>
<evidence type="ECO:0000259" key="3">
    <source>
        <dbReference type="PROSITE" id="PS50812"/>
    </source>
</evidence>
<feature type="compositionally biased region" description="Basic and acidic residues" evidence="2">
    <location>
        <begin position="553"/>
        <end position="562"/>
    </location>
</feature>
<feature type="compositionally biased region" description="Polar residues" evidence="2">
    <location>
        <begin position="594"/>
        <end position="605"/>
    </location>
</feature>
<accession>A0ABR0XN14</accession>
<feature type="compositionally biased region" description="Polar residues" evidence="2">
    <location>
        <begin position="797"/>
        <end position="806"/>
    </location>
</feature>
<protein>
    <recommendedName>
        <fullName evidence="7">HUA2-like protein</fullName>
    </recommendedName>
</protein>
<dbReference type="InterPro" id="IPR006569">
    <property type="entry name" value="CID_dom"/>
</dbReference>
<feature type="region of interest" description="Disordered" evidence="2">
    <location>
        <begin position="1177"/>
        <end position="1241"/>
    </location>
</feature>
<dbReference type="SUPFAM" id="SSF63748">
    <property type="entry name" value="Tudor/PWWP/MBT"/>
    <property type="match status" value="1"/>
</dbReference>
<feature type="compositionally biased region" description="Basic residues" evidence="2">
    <location>
        <begin position="333"/>
        <end position="342"/>
    </location>
</feature>
<feature type="compositionally biased region" description="Pro residues" evidence="2">
    <location>
        <begin position="1192"/>
        <end position="1211"/>
    </location>
</feature>
<keyword evidence="1" id="KW-0507">mRNA processing</keyword>
<dbReference type="Gene3D" id="1.25.40.90">
    <property type="match status" value="1"/>
</dbReference>
<evidence type="ECO:0000313" key="5">
    <source>
        <dbReference type="EMBL" id="KAK6160527.1"/>
    </source>
</evidence>
<organism evidence="5 6">
    <name type="scientific">Rehmannia glutinosa</name>
    <name type="common">Chinese foxglove</name>
    <dbReference type="NCBI Taxonomy" id="99300"/>
    <lineage>
        <taxon>Eukaryota</taxon>
        <taxon>Viridiplantae</taxon>
        <taxon>Streptophyta</taxon>
        <taxon>Embryophyta</taxon>
        <taxon>Tracheophyta</taxon>
        <taxon>Spermatophyta</taxon>
        <taxon>Magnoliopsida</taxon>
        <taxon>eudicotyledons</taxon>
        <taxon>Gunneridae</taxon>
        <taxon>Pentapetalae</taxon>
        <taxon>asterids</taxon>
        <taxon>lamiids</taxon>
        <taxon>Lamiales</taxon>
        <taxon>Orobanchaceae</taxon>
        <taxon>Rehmannieae</taxon>
        <taxon>Rehmannia</taxon>
    </lineage>
</organism>
<feature type="compositionally biased region" description="Low complexity" evidence="2">
    <location>
        <begin position="1110"/>
        <end position="1121"/>
    </location>
</feature>
<feature type="compositionally biased region" description="Polar residues" evidence="2">
    <location>
        <begin position="313"/>
        <end position="325"/>
    </location>
</feature>
<feature type="domain" description="CID" evidence="4">
    <location>
        <begin position="810"/>
        <end position="1039"/>
    </location>
</feature>
<dbReference type="Gene3D" id="2.30.30.140">
    <property type="match status" value="1"/>
</dbReference>
<feature type="region of interest" description="Disordered" evidence="2">
    <location>
        <begin position="516"/>
        <end position="634"/>
    </location>
</feature>
<evidence type="ECO:0008006" key="7">
    <source>
        <dbReference type="Google" id="ProtNLM"/>
    </source>
</evidence>
<dbReference type="Pfam" id="PF04818">
    <property type="entry name" value="CID"/>
    <property type="match status" value="1"/>
</dbReference>
<evidence type="ECO:0000256" key="1">
    <source>
        <dbReference type="ARBA" id="ARBA00022664"/>
    </source>
</evidence>
<keyword evidence="6" id="KW-1185">Reference proteome</keyword>
<dbReference type="PROSITE" id="PS50812">
    <property type="entry name" value="PWWP"/>
    <property type="match status" value="1"/>
</dbReference>
<dbReference type="Proteomes" id="UP001318860">
    <property type="component" value="Unassembled WGS sequence"/>
</dbReference>
<name>A0ABR0XN14_REHGL</name>
<feature type="compositionally biased region" description="Basic and acidic residues" evidence="2">
    <location>
        <begin position="1122"/>
        <end position="1135"/>
    </location>
</feature>
<evidence type="ECO:0000259" key="4">
    <source>
        <dbReference type="PROSITE" id="PS51391"/>
    </source>
</evidence>
<dbReference type="EMBL" id="JABTTQ020000003">
    <property type="protein sequence ID" value="KAK6160527.1"/>
    <property type="molecule type" value="Genomic_DNA"/>
</dbReference>
<dbReference type="Pfam" id="PF00855">
    <property type="entry name" value="PWWP"/>
    <property type="match status" value="1"/>
</dbReference>
<feature type="region of interest" description="Disordered" evidence="2">
    <location>
        <begin position="262"/>
        <end position="475"/>
    </location>
</feature>
<dbReference type="InterPro" id="IPR008942">
    <property type="entry name" value="ENTH_VHS"/>
</dbReference>
<dbReference type="PROSITE" id="PS51391">
    <property type="entry name" value="CID"/>
    <property type="match status" value="1"/>
</dbReference>
<dbReference type="SMART" id="SM00293">
    <property type="entry name" value="PWWP"/>
    <property type="match status" value="1"/>
</dbReference>
<dbReference type="SMART" id="SM00582">
    <property type="entry name" value="RPR"/>
    <property type="match status" value="1"/>
</dbReference>
<feature type="compositionally biased region" description="Basic and acidic residues" evidence="2">
    <location>
        <begin position="782"/>
        <end position="794"/>
    </location>
</feature>
<proteinExistence type="predicted"/>
<feature type="compositionally biased region" description="Polar residues" evidence="2">
    <location>
        <begin position="543"/>
        <end position="552"/>
    </location>
</feature>
<gene>
    <name evidence="5" type="ORF">DH2020_003908</name>
</gene>
<feature type="compositionally biased region" description="Basic and acidic residues" evidence="2">
    <location>
        <begin position="398"/>
        <end position="427"/>
    </location>
</feature>
<comment type="caution">
    <text evidence="5">The sequence shown here is derived from an EMBL/GenBank/DDBJ whole genome shotgun (WGS) entry which is preliminary data.</text>
</comment>
<evidence type="ECO:0000313" key="6">
    <source>
        <dbReference type="Proteomes" id="UP001318860"/>
    </source>
</evidence>
<feature type="compositionally biased region" description="Polar residues" evidence="2">
    <location>
        <begin position="612"/>
        <end position="621"/>
    </location>
</feature>
<feature type="compositionally biased region" description="Low complexity" evidence="2">
    <location>
        <begin position="1212"/>
        <end position="1231"/>
    </location>
</feature>
<sequence length="1461" mass="160912">MAPGRKRGAKGVRTKSELKLGDLVLAKVKGFPAWPAKISRPEDWERMPDPKKYFVQFFGTSEMNKSVKLVPQSCCPAFVASADIQVFTNDAKNKLSARCKGKTVRYFSQAVKEICEEFEELQRKNLSGVRDDNCTQTLASEVHSLDPVVDEAVEVSENKEIDGKGPRCELESKGSSHLGYGLEPCLQRQGDVEFQDVKPCLPDDVDHSLSLHVSLGNKSKLSPNYTNLVKDSVAVSGPSHNSLLKEEGSHVIKVEGMFSHNEQNELSNGHKPKLKTVPKKKPEGAMRRNSGPTVPREHTGEMLQRKCSGGSMKVSSAGISRSSLDVGSERKERKLLKGKRHSKTADDGREDAEVNFEEHNGATSRRRMKAQLGHEKQRFQTTEASCPAKISKSADTGDDVKSQTSKKSDSRSPNDVDDKKNSTESKRLTSGGKAENRRPLRLETSTYESNHSTDEDDLPPTKRHRRASKAVSSSALISENRLGTSVLRKNDLMLPNKVRSPVMLLPTKRRAVRLCDDEDDELPKTPIHGGFSNKEQSDRVSKKASSPATQQGPEKRTRELSDAHASPSLSKLHSEKLPSIKAKPVLVSPIRSPKSISGTTPSAELQNKHSSKTTGNISQKKNPAGDKKSASASDRSISFLNQSLSDITKSASYGEKRKTTPNSDLRISDSALLVGTSNETFFERLDVGKDEKTSFQFDSKISDSVMSMKHLIAAAQERKRQTHLQNSYGNPLLSLAEAVPGRSPSPIPAALAYVSSNMLQLDVQGLHPTSPCSNVHQFSSSNHHENEELEERRVSSGHQGSGSFLSGGTEAAVARDAFEGMIETLSRTKESIGRATRLAIDCAKYGIANEVDSLTASSIPYLLCKSAPLDVFLNIKFRSDITKIQLVKLEHKQLESWKIVKLPVQNWALSCLVYTPKPCEVPPSCPNLGRKNGSRAIVVVELLVQKLENEPSLHRRVDLFFLVDSITQCSHSQRGIPGASYIPIVQQALPRLIGAAAASGVGAQENRRQCHKVLRLWLERKILPDSVLRRHIDDMGVVNDDTCVGFSLRRPSRAERAIDDPIREVEGMVVDEYGSNAMFQLPGLLSARVFEEEDEYEDNFPTNFCKKIDNTSPSNLSPTTSRDAENHTVTPSDRRHCILEDVDGELEMEDVSEHQKDERPLFANDTFELASLEPNSIESASNTSAEWLPSPDGSPPLPPGSPPQSIPPQPPLMSQHLPPLPSALSHSPQSAYKLPPVPHEISGARTGNQHTNMVFNTHRSHVDASVRSEVMSQQSSCFTPSGVSTAREHVGYNSSRHVEYGQGDAYMNPHASQQRQQFLPVQQHQYPPYSLPNFSDGSRRYTSDEQWRIQVNELNADCPRGGWIPGGRSCSGPPYPHEGYFGPPPERPPASAVNFQPSGPNNLASASQIPDQKCLLSIGDQRRVILRLPRGVSLCDDVISYASTYTELIKEGNFAICLSRE</sequence>
<feature type="compositionally biased region" description="Basic and acidic residues" evidence="2">
    <location>
        <begin position="295"/>
        <end position="304"/>
    </location>
</feature>
<feature type="domain" description="PWWP" evidence="3">
    <location>
        <begin position="20"/>
        <end position="62"/>
    </location>
</feature>
<feature type="region of interest" description="Disordered" evidence="2">
    <location>
        <begin position="772"/>
        <end position="806"/>
    </location>
</feature>
<reference evidence="5 6" key="1">
    <citation type="journal article" date="2021" name="Comput. Struct. Biotechnol. J.">
        <title>De novo genome assembly of the potent medicinal plant Rehmannia glutinosa using nanopore technology.</title>
        <authorList>
            <person name="Ma L."/>
            <person name="Dong C."/>
            <person name="Song C."/>
            <person name="Wang X."/>
            <person name="Zheng X."/>
            <person name="Niu Y."/>
            <person name="Chen S."/>
            <person name="Feng W."/>
        </authorList>
    </citation>
    <scope>NUCLEOTIDE SEQUENCE [LARGE SCALE GENOMIC DNA]</scope>
    <source>
        <strain evidence="5">DH-2019</strain>
    </source>
</reference>
<evidence type="ECO:0000256" key="2">
    <source>
        <dbReference type="SAM" id="MobiDB-lite"/>
    </source>
</evidence>